<protein>
    <submittedName>
        <fullName evidence="2">DUF218 domain</fullName>
    </submittedName>
</protein>
<dbReference type="Pfam" id="PF02698">
    <property type="entry name" value="DUF218"/>
    <property type="match status" value="1"/>
</dbReference>
<evidence type="ECO:0000313" key="2">
    <source>
        <dbReference type="EMBL" id="VEG46092.1"/>
    </source>
</evidence>
<reference evidence="2 3" key="1">
    <citation type="submission" date="2018-12" db="EMBL/GenBank/DDBJ databases">
        <authorList>
            <consortium name="Pathogen Informatics"/>
        </authorList>
    </citation>
    <scope>NUCLEOTIDE SEQUENCE [LARGE SCALE GENOMIC DNA]</scope>
    <source>
        <strain evidence="2 3">NCTC10485</strain>
    </source>
</reference>
<organism evidence="2 3">
    <name type="scientific">Mycolicibacterium chitae</name>
    <name type="common">Mycobacterium chitae</name>
    <dbReference type="NCBI Taxonomy" id="1792"/>
    <lineage>
        <taxon>Bacteria</taxon>
        <taxon>Bacillati</taxon>
        <taxon>Actinomycetota</taxon>
        <taxon>Actinomycetes</taxon>
        <taxon>Mycobacteriales</taxon>
        <taxon>Mycobacteriaceae</taxon>
        <taxon>Mycolicibacterium</taxon>
    </lineage>
</organism>
<feature type="domain" description="DUF218" evidence="1">
    <location>
        <begin position="39"/>
        <end position="150"/>
    </location>
</feature>
<proteinExistence type="predicted"/>
<dbReference type="RefSeq" id="WP_235666372.1">
    <property type="nucleotide sequence ID" value="NZ_AP022604.1"/>
</dbReference>
<dbReference type="CDD" id="cd06259">
    <property type="entry name" value="YdcF-like"/>
    <property type="match status" value="1"/>
</dbReference>
<gene>
    <name evidence="2" type="ORF">NCTC10485_00923</name>
</gene>
<keyword evidence="3" id="KW-1185">Reference proteome</keyword>
<dbReference type="InterPro" id="IPR003848">
    <property type="entry name" value="DUF218"/>
</dbReference>
<dbReference type="EMBL" id="LR134355">
    <property type="protein sequence ID" value="VEG46092.1"/>
    <property type="molecule type" value="Genomic_DNA"/>
</dbReference>
<name>A0A448I142_MYCCI</name>
<sequence>MIKRWAATLLAVVLLSVVVVVAGFPVFVQPRVDTPRAADAILVVGGDAPEARYLYGLELAHRGWAPHLVLSNPGGQVDQYCAEDGSDFTVECFQPDPPTTRGEARELGRLAAERGWQTVMVVTYTPHVSRARYLMERCFDGEVVMVGVPVDLSVPYWAWMYVYQGAGFVKAFVQRGC</sequence>
<evidence type="ECO:0000259" key="1">
    <source>
        <dbReference type="Pfam" id="PF02698"/>
    </source>
</evidence>
<dbReference type="Proteomes" id="UP000282551">
    <property type="component" value="Chromosome"/>
</dbReference>
<dbReference type="AlphaFoldDB" id="A0A448I142"/>
<evidence type="ECO:0000313" key="3">
    <source>
        <dbReference type="Proteomes" id="UP000282551"/>
    </source>
</evidence>
<accession>A0A448I142</accession>